<keyword evidence="4" id="KW-1185">Reference proteome</keyword>
<organism evidence="3 4">
    <name type="scientific">Pandoraea pnomenusa</name>
    <dbReference type="NCBI Taxonomy" id="93220"/>
    <lineage>
        <taxon>Bacteria</taxon>
        <taxon>Pseudomonadati</taxon>
        <taxon>Pseudomonadota</taxon>
        <taxon>Betaproteobacteria</taxon>
        <taxon>Burkholderiales</taxon>
        <taxon>Burkholderiaceae</taxon>
        <taxon>Pandoraea</taxon>
    </lineage>
</organism>
<feature type="region of interest" description="Disordered" evidence="1">
    <location>
        <begin position="165"/>
        <end position="194"/>
    </location>
</feature>
<accession>A0ABY6WPZ5</accession>
<comment type="caution">
    <text evidence="3">The sequence shown here is derived from an EMBL/GenBank/DDBJ whole genome shotgun (WGS) entry which is preliminary data.</text>
</comment>
<feature type="compositionally biased region" description="Polar residues" evidence="1">
    <location>
        <begin position="183"/>
        <end position="194"/>
    </location>
</feature>
<dbReference type="SUPFAM" id="SSF110857">
    <property type="entry name" value="Gamma-glutamyl cyclotransferase-like"/>
    <property type="match status" value="1"/>
</dbReference>
<feature type="domain" description="Gamma-glutamylcyclotransferase AIG2-like" evidence="2">
    <location>
        <begin position="31"/>
        <end position="157"/>
    </location>
</feature>
<name>A0ABY6WPZ5_9BURK</name>
<evidence type="ECO:0000313" key="3">
    <source>
        <dbReference type="EMBL" id="VVE70947.1"/>
    </source>
</evidence>
<evidence type="ECO:0000313" key="4">
    <source>
        <dbReference type="Proteomes" id="UP000361468"/>
    </source>
</evidence>
<dbReference type="Pfam" id="PF06094">
    <property type="entry name" value="GGACT"/>
    <property type="match status" value="1"/>
</dbReference>
<protein>
    <submittedName>
        <fullName evidence="3">Gamma-glutamylcyclotransferase</fullName>
    </submittedName>
</protein>
<dbReference type="Gene3D" id="3.10.490.10">
    <property type="entry name" value="Gamma-glutamyl cyclotransferase-like"/>
    <property type="match status" value="1"/>
</dbReference>
<gene>
    <name evidence="3" type="ORF">PPN31119_03768</name>
</gene>
<dbReference type="InterPro" id="IPR013024">
    <property type="entry name" value="GGCT-like"/>
</dbReference>
<evidence type="ECO:0000259" key="2">
    <source>
        <dbReference type="Pfam" id="PF06094"/>
    </source>
</evidence>
<dbReference type="CDD" id="cd06661">
    <property type="entry name" value="GGCT_like"/>
    <property type="match status" value="1"/>
</dbReference>
<proteinExistence type="predicted"/>
<dbReference type="InterPro" id="IPR036568">
    <property type="entry name" value="GGCT-like_sf"/>
</dbReference>
<sequence length="194" mass="20407">MTAAMHGSGGIDETNEDGGHEAARDGACYAFVYGTLRAGEINDMRLAAARHGIAAPTLVGTTSLGGRLYDFGAYPGMVFPRADERGASRVVGDVYRIPAALIPVLDEIEEVYPGESGLFVRERRDVECAGKTYACIVYPVSESAVVRLPRIDGGDWVAYRRARDASDASDASGMSGAAGASEPTRNGLNETPSS</sequence>
<feature type="compositionally biased region" description="Low complexity" evidence="1">
    <location>
        <begin position="168"/>
        <end position="181"/>
    </location>
</feature>
<dbReference type="Proteomes" id="UP000361468">
    <property type="component" value="Unassembled WGS sequence"/>
</dbReference>
<evidence type="ECO:0000256" key="1">
    <source>
        <dbReference type="SAM" id="MobiDB-lite"/>
    </source>
</evidence>
<dbReference type="EMBL" id="CABPSO010000014">
    <property type="protein sequence ID" value="VVE70947.1"/>
    <property type="molecule type" value="Genomic_DNA"/>
</dbReference>
<reference evidence="3 4" key="1">
    <citation type="submission" date="2019-08" db="EMBL/GenBank/DDBJ databases">
        <authorList>
            <person name="Peeters C."/>
        </authorList>
    </citation>
    <scope>NUCLEOTIDE SEQUENCE [LARGE SCALE GENOMIC DNA]</scope>
    <source>
        <strain evidence="3 4">LMG 31119</strain>
    </source>
</reference>
<dbReference type="InterPro" id="IPR009288">
    <property type="entry name" value="AIG2-like_dom"/>
</dbReference>